<comment type="caution">
    <text evidence="2">The sequence shown here is derived from an EMBL/GenBank/DDBJ whole genome shotgun (WGS) entry which is preliminary data.</text>
</comment>
<evidence type="ECO:0000313" key="2">
    <source>
        <dbReference type="EMBL" id="GCL62882.1"/>
    </source>
</evidence>
<keyword evidence="1" id="KW-0732">Signal</keyword>
<dbReference type="EMBL" id="BJCL01000004">
    <property type="protein sequence ID" value="GCL62882.1"/>
    <property type="molecule type" value="Genomic_DNA"/>
</dbReference>
<reference evidence="3" key="1">
    <citation type="submission" date="2019-03" db="EMBL/GenBank/DDBJ databases">
        <title>Aquabacterium pictum sp.nov., the first bacteriochlorophyll a-containing freshwater bacterium in the genus Aquabacterium of the class Betaproteobacteria.</title>
        <authorList>
            <person name="Hirose S."/>
            <person name="Tank M."/>
            <person name="Hara E."/>
            <person name="Tamaki H."/>
            <person name="Takaichi S."/>
            <person name="Haruta S."/>
            <person name="Hanada S."/>
        </authorList>
    </citation>
    <scope>NUCLEOTIDE SEQUENCE [LARGE SCALE GENOMIC DNA]</scope>
    <source>
        <strain evidence="3">W35</strain>
    </source>
</reference>
<dbReference type="RefSeq" id="WP_137732638.1">
    <property type="nucleotide sequence ID" value="NZ_BJCL01000004.1"/>
</dbReference>
<feature type="chain" id="PRO_5019865438" evidence="1">
    <location>
        <begin position="29"/>
        <end position="245"/>
    </location>
</feature>
<dbReference type="Proteomes" id="UP000301751">
    <property type="component" value="Unassembled WGS sequence"/>
</dbReference>
<protein>
    <submittedName>
        <fullName evidence="2">Uncharacterized protein</fullName>
    </submittedName>
</protein>
<organism evidence="2 3">
    <name type="scientific">Pseudaquabacterium pictum</name>
    <dbReference type="NCBI Taxonomy" id="2315236"/>
    <lineage>
        <taxon>Bacteria</taxon>
        <taxon>Pseudomonadati</taxon>
        <taxon>Pseudomonadota</taxon>
        <taxon>Betaproteobacteria</taxon>
        <taxon>Burkholderiales</taxon>
        <taxon>Sphaerotilaceae</taxon>
        <taxon>Pseudaquabacterium</taxon>
    </lineage>
</organism>
<dbReference type="AlphaFoldDB" id="A0A480AS50"/>
<proteinExistence type="predicted"/>
<name>A0A480AS50_9BURK</name>
<keyword evidence="3" id="KW-1185">Reference proteome</keyword>
<accession>A0A480AS50</accession>
<gene>
    <name evidence="2" type="ORF">AQPW35_19630</name>
</gene>
<sequence length="245" mass="25849">MRPRPHRSFAAVAVALLPLACLSGPTDAALADRLVPAGTTGVPSDSHLRAAQRQARGQPALAALVRHHCAQTAAPKTAALARQALEQAEAAHRAERALPRPEPDRLLQHVVLRSCAAHHATRLQPGASFAVWWHTRLAIDSMRPTATGFEALARASTVNGAVASSRVTLARGLHHACFMATDATGQAACVLVDTHPHGGRPDAWAEAHEGPVIATFAGSVSPDRVELPAVAFRDMPVFASPPAWR</sequence>
<evidence type="ECO:0000256" key="1">
    <source>
        <dbReference type="SAM" id="SignalP"/>
    </source>
</evidence>
<evidence type="ECO:0000313" key="3">
    <source>
        <dbReference type="Proteomes" id="UP000301751"/>
    </source>
</evidence>
<feature type="signal peptide" evidence="1">
    <location>
        <begin position="1"/>
        <end position="28"/>
    </location>
</feature>